<accession>A0A8S5NNB0</accession>
<evidence type="ECO:0000256" key="1">
    <source>
        <dbReference type="SAM" id="MobiDB-lite"/>
    </source>
</evidence>
<feature type="region of interest" description="Disordered" evidence="1">
    <location>
        <begin position="1"/>
        <end position="29"/>
    </location>
</feature>
<proteinExistence type="predicted"/>
<evidence type="ECO:0000313" key="2">
    <source>
        <dbReference type="EMBL" id="DAD95847.1"/>
    </source>
</evidence>
<reference evidence="2" key="1">
    <citation type="journal article" date="2021" name="Proc. Natl. Acad. Sci. U.S.A.">
        <title>A Catalog of Tens of Thousands of Viruses from Human Metagenomes Reveals Hidden Associations with Chronic Diseases.</title>
        <authorList>
            <person name="Tisza M.J."/>
            <person name="Buck C.B."/>
        </authorList>
    </citation>
    <scope>NUCLEOTIDE SEQUENCE</scope>
    <source>
        <strain evidence="2">Ct1is2</strain>
    </source>
</reference>
<organism evidence="2">
    <name type="scientific">Siphoviridae sp. ct1is2</name>
    <dbReference type="NCBI Taxonomy" id="2826273"/>
    <lineage>
        <taxon>Viruses</taxon>
        <taxon>Duplodnaviria</taxon>
        <taxon>Heunggongvirae</taxon>
        <taxon>Uroviricota</taxon>
        <taxon>Caudoviricetes</taxon>
    </lineage>
</organism>
<dbReference type="EMBL" id="BK015204">
    <property type="protein sequence ID" value="DAD95847.1"/>
    <property type="molecule type" value="Genomic_DNA"/>
</dbReference>
<name>A0A8S5NNB0_9CAUD</name>
<sequence length="29" mass="3385">MAMGRSSQKRRSSPKGCSFFRQIRLNLNK</sequence>
<protein>
    <submittedName>
        <fullName evidence="2">Uncharacterized protein</fullName>
    </submittedName>
</protein>